<dbReference type="Pfam" id="PF00534">
    <property type="entry name" value="Glycos_transf_1"/>
    <property type="match status" value="1"/>
</dbReference>
<evidence type="ECO:0000259" key="2">
    <source>
        <dbReference type="Pfam" id="PF00534"/>
    </source>
</evidence>
<sequence>MRIVLLTMEYPPQKGGVANYYWGLVQALQKDWNLTMDVQIVKEGYRWYQILKNIWRQHCDYLWVGQILPIGTAALILNYYQQQKYIVSLHGMDINLALKHKSWLTKKILQRARFIIVNSHYTAQLIPKYIDQKKIIIAYPCPHITYQVDQSELLLLKDKYHLPDNYILSVGRLVERKGFQLVLQAIADLSDRYPDIFYVIVGSGPYHEYLQQIVIKLGLQKKVLFLSIADDRELAGIYQLAKFLCNPTLVKGADVEGFGIVYLEANYFQKAVIAFASGGVTEAVSDLVTGLISTPQKLINDIERLWLDQSLATELGNKGSKIVQTKFSYQRQAQQIISKLYAKD</sequence>
<dbReference type="SUPFAM" id="SSF53756">
    <property type="entry name" value="UDP-Glycosyltransferase/glycogen phosphorylase"/>
    <property type="match status" value="1"/>
</dbReference>
<dbReference type="CDD" id="cd03801">
    <property type="entry name" value="GT4_PimA-like"/>
    <property type="match status" value="1"/>
</dbReference>
<gene>
    <name evidence="3" type="ORF">COX77_03900</name>
</gene>
<evidence type="ECO:0000313" key="4">
    <source>
        <dbReference type="Proteomes" id="UP000230405"/>
    </source>
</evidence>
<evidence type="ECO:0000313" key="3">
    <source>
        <dbReference type="EMBL" id="PIZ98643.1"/>
    </source>
</evidence>
<keyword evidence="1" id="KW-0808">Transferase</keyword>
<dbReference type="AlphaFoldDB" id="A0A2M7VDU2"/>
<reference evidence="4" key="1">
    <citation type="submission" date="2017-09" db="EMBL/GenBank/DDBJ databases">
        <title>Depth-based differentiation of microbial function through sediment-hosted aquifers and enrichment of novel symbionts in the deep terrestrial subsurface.</title>
        <authorList>
            <person name="Probst A.J."/>
            <person name="Ladd B."/>
            <person name="Jarett J.K."/>
            <person name="Geller-Mcgrath D.E."/>
            <person name="Sieber C.M.K."/>
            <person name="Emerson J.B."/>
            <person name="Anantharaman K."/>
            <person name="Thomas B.C."/>
            <person name="Malmstrom R."/>
            <person name="Stieglmeier M."/>
            <person name="Klingl A."/>
            <person name="Woyke T."/>
            <person name="Ryan C.M."/>
            <person name="Banfield J.F."/>
        </authorList>
    </citation>
    <scope>NUCLEOTIDE SEQUENCE [LARGE SCALE GENOMIC DNA]</scope>
</reference>
<name>A0A2M7VDU2_9BACT</name>
<feature type="domain" description="Glycosyl transferase family 1" evidence="2">
    <location>
        <begin position="164"/>
        <end position="321"/>
    </location>
</feature>
<organism evidence="3 4">
    <name type="scientific">Candidatus Komeilibacteria bacterium CG_4_10_14_0_2_um_filter_37_10</name>
    <dbReference type="NCBI Taxonomy" id="1974470"/>
    <lineage>
        <taxon>Bacteria</taxon>
        <taxon>Candidatus Komeiliibacteriota</taxon>
    </lineage>
</organism>
<evidence type="ECO:0000256" key="1">
    <source>
        <dbReference type="ARBA" id="ARBA00022679"/>
    </source>
</evidence>
<protein>
    <recommendedName>
        <fullName evidence="2">Glycosyl transferase family 1 domain-containing protein</fullName>
    </recommendedName>
</protein>
<dbReference type="EMBL" id="PFPO01000073">
    <property type="protein sequence ID" value="PIZ98643.1"/>
    <property type="molecule type" value="Genomic_DNA"/>
</dbReference>
<accession>A0A2M7VDU2</accession>
<dbReference type="Proteomes" id="UP000230405">
    <property type="component" value="Unassembled WGS sequence"/>
</dbReference>
<proteinExistence type="predicted"/>
<dbReference type="InterPro" id="IPR001296">
    <property type="entry name" value="Glyco_trans_1"/>
</dbReference>
<dbReference type="GO" id="GO:0009103">
    <property type="term" value="P:lipopolysaccharide biosynthetic process"/>
    <property type="evidence" value="ECO:0007669"/>
    <property type="project" value="TreeGrafter"/>
</dbReference>
<dbReference type="PANTHER" id="PTHR46401:SF2">
    <property type="entry name" value="GLYCOSYLTRANSFERASE WBBK-RELATED"/>
    <property type="match status" value="1"/>
</dbReference>
<dbReference type="PANTHER" id="PTHR46401">
    <property type="entry name" value="GLYCOSYLTRANSFERASE WBBK-RELATED"/>
    <property type="match status" value="1"/>
</dbReference>
<comment type="caution">
    <text evidence="3">The sequence shown here is derived from an EMBL/GenBank/DDBJ whole genome shotgun (WGS) entry which is preliminary data.</text>
</comment>
<dbReference type="GO" id="GO:0016757">
    <property type="term" value="F:glycosyltransferase activity"/>
    <property type="evidence" value="ECO:0007669"/>
    <property type="project" value="InterPro"/>
</dbReference>
<dbReference type="Gene3D" id="3.40.50.2000">
    <property type="entry name" value="Glycogen Phosphorylase B"/>
    <property type="match status" value="2"/>
</dbReference>